<dbReference type="AlphaFoldDB" id="A0A9P1FLH7"/>
<feature type="domain" description="Rhodanase C-terminal" evidence="1">
    <location>
        <begin position="49"/>
        <end position="116"/>
    </location>
</feature>
<evidence type="ECO:0000313" key="5">
    <source>
        <dbReference type="Proteomes" id="UP001152797"/>
    </source>
</evidence>
<evidence type="ECO:0000259" key="1">
    <source>
        <dbReference type="Pfam" id="PF12368"/>
    </source>
</evidence>
<protein>
    <submittedName>
        <fullName evidence="4">Rhodanese-like domain-containing protein 8, chloroplastic</fullName>
    </submittedName>
</protein>
<dbReference type="EMBL" id="CAMXCT010000410">
    <property type="protein sequence ID" value="CAI3978427.1"/>
    <property type="molecule type" value="Genomic_DNA"/>
</dbReference>
<dbReference type="InterPro" id="IPR036873">
    <property type="entry name" value="Rhodanese-like_dom_sf"/>
</dbReference>
<dbReference type="InterPro" id="IPR022111">
    <property type="entry name" value="Rhodanese_C"/>
</dbReference>
<accession>A0A9P1FLH7</accession>
<reference evidence="2" key="1">
    <citation type="submission" date="2022-10" db="EMBL/GenBank/DDBJ databases">
        <authorList>
            <person name="Chen Y."/>
            <person name="Dougan E. K."/>
            <person name="Chan C."/>
            <person name="Rhodes N."/>
            <person name="Thang M."/>
        </authorList>
    </citation>
    <scope>NUCLEOTIDE SEQUENCE</scope>
</reference>
<comment type="caution">
    <text evidence="2">The sequence shown here is derived from an EMBL/GenBank/DDBJ whole genome shotgun (WGS) entry which is preliminary data.</text>
</comment>
<evidence type="ECO:0000313" key="3">
    <source>
        <dbReference type="EMBL" id="CAL1131802.1"/>
    </source>
</evidence>
<dbReference type="InterPro" id="IPR020936">
    <property type="entry name" value="TrhO"/>
</dbReference>
<name>A0A9P1FLH7_9DINO</name>
<dbReference type="Gene3D" id="3.40.250.10">
    <property type="entry name" value="Rhodanese-like domain"/>
    <property type="match status" value="1"/>
</dbReference>
<dbReference type="PANTHER" id="PTHR43268">
    <property type="entry name" value="THIOSULFATE SULFURTRANSFERASE/RHODANESE-LIKE DOMAIN-CONTAINING PROTEIN 2"/>
    <property type="match status" value="1"/>
</dbReference>
<dbReference type="EMBL" id="CAMXCT030000410">
    <property type="protein sequence ID" value="CAL4765739.1"/>
    <property type="molecule type" value="Genomic_DNA"/>
</dbReference>
<keyword evidence="5" id="KW-1185">Reference proteome</keyword>
<gene>
    <name evidence="2" type="ORF">C1SCF055_LOCUS6479</name>
</gene>
<feature type="non-terminal residue" evidence="2">
    <location>
        <position position="1"/>
    </location>
</feature>
<evidence type="ECO:0000313" key="2">
    <source>
        <dbReference type="EMBL" id="CAI3978427.1"/>
    </source>
</evidence>
<dbReference type="EMBL" id="CAMXCT020000410">
    <property type="protein sequence ID" value="CAL1131802.1"/>
    <property type="molecule type" value="Genomic_DNA"/>
</dbReference>
<reference evidence="3" key="2">
    <citation type="submission" date="2024-04" db="EMBL/GenBank/DDBJ databases">
        <authorList>
            <person name="Chen Y."/>
            <person name="Shah S."/>
            <person name="Dougan E. K."/>
            <person name="Thang M."/>
            <person name="Chan C."/>
        </authorList>
    </citation>
    <scope>NUCLEOTIDE SEQUENCE [LARGE SCALE GENOMIC DNA]</scope>
</reference>
<dbReference type="Pfam" id="PF12368">
    <property type="entry name" value="Rhodanese_C"/>
    <property type="match status" value="1"/>
</dbReference>
<evidence type="ECO:0000313" key="4">
    <source>
        <dbReference type="EMBL" id="CAL4765739.1"/>
    </source>
</evidence>
<organism evidence="2">
    <name type="scientific">Cladocopium goreaui</name>
    <dbReference type="NCBI Taxonomy" id="2562237"/>
    <lineage>
        <taxon>Eukaryota</taxon>
        <taxon>Sar</taxon>
        <taxon>Alveolata</taxon>
        <taxon>Dinophyceae</taxon>
        <taxon>Suessiales</taxon>
        <taxon>Symbiodiniaceae</taxon>
        <taxon>Cladocopium</taxon>
    </lineage>
</organism>
<sequence length="152" mass="16793">MRVLWRGAATPRMFSISELHVNLCGFKHVYKLKGGIQHYGNTIGSEGWKGRLFVFDRRNSVPVGEGAAKLQHCSMCGQSNPAEEFWNCANVDCNRCMVTCRSCLVGANGCCCKECREATRQLSKAIWKIGGTSAFNAMQGNAPKITNIIEEK</sequence>
<dbReference type="OrthoDB" id="345986at2759"/>
<dbReference type="Proteomes" id="UP001152797">
    <property type="component" value="Unassembled WGS sequence"/>
</dbReference>
<dbReference type="PANTHER" id="PTHR43268:SF3">
    <property type="entry name" value="RHODANESE-LIKE DOMAIN-CONTAINING PROTEIN 7-RELATED"/>
    <property type="match status" value="1"/>
</dbReference>
<proteinExistence type="predicted"/>